<evidence type="ECO:0000313" key="3">
    <source>
        <dbReference type="Proteomes" id="UP000887159"/>
    </source>
</evidence>
<gene>
    <name evidence="2" type="ORF">TNCV_2227431</name>
</gene>
<keyword evidence="3" id="KW-1185">Reference proteome</keyword>
<comment type="caution">
    <text evidence="2">The sequence shown here is derived from an EMBL/GenBank/DDBJ whole genome shotgun (WGS) entry which is preliminary data.</text>
</comment>
<proteinExistence type="predicted"/>
<dbReference type="AlphaFoldDB" id="A0A8X6WEN9"/>
<name>A0A8X6WEN9_TRICX</name>
<protein>
    <submittedName>
        <fullName evidence="2">Uncharacterized protein</fullName>
    </submittedName>
</protein>
<accession>A0A8X6WEN9</accession>
<sequence>MAAVVVSMSAETFGFVLSPFDSISSIVFGELSPIPKTKTTSVNRGGRKNVKREQTSAEGLASTKRVAKGCRSKDAGGKRRAIASTSKHNESALVLFVVLNIRMKIKNRYRCNVVAVVHLSLMRDVSI</sequence>
<organism evidence="2 3">
    <name type="scientific">Trichonephila clavipes</name>
    <name type="common">Golden silk orbweaver</name>
    <name type="synonym">Nephila clavipes</name>
    <dbReference type="NCBI Taxonomy" id="2585209"/>
    <lineage>
        <taxon>Eukaryota</taxon>
        <taxon>Metazoa</taxon>
        <taxon>Ecdysozoa</taxon>
        <taxon>Arthropoda</taxon>
        <taxon>Chelicerata</taxon>
        <taxon>Arachnida</taxon>
        <taxon>Araneae</taxon>
        <taxon>Araneomorphae</taxon>
        <taxon>Entelegynae</taxon>
        <taxon>Araneoidea</taxon>
        <taxon>Nephilidae</taxon>
        <taxon>Trichonephila</taxon>
    </lineage>
</organism>
<dbReference type="EMBL" id="BMAU01021411">
    <property type="protein sequence ID" value="GFY33474.1"/>
    <property type="molecule type" value="Genomic_DNA"/>
</dbReference>
<dbReference type="Proteomes" id="UP000887159">
    <property type="component" value="Unassembled WGS sequence"/>
</dbReference>
<evidence type="ECO:0000256" key="1">
    <source>
        <dbReference type="SAM" id="MobiDB-lite"/>
    </source>
</evidence>
<feature type="region of interest" description="Disordered" evidence="1">
    <location>
        <begin position="38"/>
        <end position="63"/>
    </location>
</feature>
<evidence type="ECO:0000313" key="2">
    <source>
        <dbReference type="EMBL" id="GFY33474.1"/>
    </source>
</evidence>
<reference evidence="2" key="1">
    <citation type="submission" date="2020-08" db="EMBL/GenBank/DDBJ databases">
        <title>Multicomponent nature underlies the extraordinary mechanical properties of spider dragline silk.</title>
        <authorList>
            <person name="Kono N."/>
            <person name="Nakamura H."/>
            <person name="Mori M."/>
            <person name="Yoshida Y."/>
            <person name="Ohtoshi R."/>
            <person name="Malay A.D."/>
            <person name="Moran D.A.P."/>
            <person name="Tomita M."/>
            <person name="Numata K."/>
            <person name="Arakawa K."/>
        </authorList>
    </citation>
    <scope>NUCLEOTIDE SEQUENCE</scope>
</reference>